<feature type="signal peptide" evidence="2">
    <location>
        <begin position="1"/>
        <end position="27"/>
    </location>
</feature>
<comment type="caution">
    <text evidence="3">The sequence shown here is derived from an EMBL/GenBank/DDBJ whole genome shotgun (WGS) entry which is preliminary data.</text>
</comment>
<keyword evidence="3" id="KW-0378">Hydrolase</keyword>
<dbReference type="GO" id="GO:0006508">
    <property type="term" value="P:proteolysis"/>
    <property type="evidence" value="ECO:0007669"/>
    <property type="project" value="UniProtKB-KW"/>
</dbReference>
<gene>
    <name evidence="3" type="ORF">HJG59_014919</name>
</gene>
<keyword evidence="4" id="KW-1185">Reference proteome</keyword>
<evidence type="ECO:0000256" key="2">
    <source>
        <dbReference type="SAM" id="SignalP"/>
    </source>
</evidence>
<organism evidence="3 4">
    <name type="scientific">Molossus molossus</name>
    <name type="common">Pallas' mastiff bat</name>
    <name type="synonym">Vespertilio molossus</name>
    <dbReference type="NCBI Taxonomy" id="27622"/>
    <lineage>
        <taxon>Eukaryota</taxon>
        <taxon>Metazoa</taxon>
        <taxon>Chordata</taxon>
        <taxon>Craniata</taxon>
        <taxon>Vertebrata</taxon>
        <taxon>Euteleostomi</taxon>
        <taxon>Mammalia</taxon>
        <taxon>Eutheria</taxon>
        <taxon>Laurasiatheria</taxon>
        <taxon>Chiroptera</taxon>
        <taxon>Yangochiroptera</taxon>
        <taxon>Molossidae</taxon>
        <taxon>Molossus</taxon>
    </lineage>
</organism>
<accession>A0A7J8CAD1</accession>
<dbReference type="AlphaFoldDB" id="A0A7J8CAD1"/>
<proteinExistence type="predicted"/>
<evidence type="ECO:0000256" key="1">
    <source>
        <dbReference type="SAM" id="Phobius"/>
    </source>
</evidence>
<protein>
    <submittedName>
        <fullName evidence="3">Serine protease 54</fullName>
    </submittedName>
</protein>
<sequence length="154" mass="16642">MVSAAAVLGDGVTGMLLVLLCASHASASCGIQKVNVVEDSEEGLVSEKEFPWVVSLQNSHHTHLAFGSILSAFWILSIASAFQNRKSHDDEYPEKNLRERHGPVSLKQIAEKRMWQPRRGGDPYCLLGGPRKPTNVPATGIGSVGAERTPVPGW</sequence>
<dbReference type="SUPFAM" id="SSF50494">
    <property type="entry name" value="Trypsin-like serine proteases"/>
    <property type="match status" value="1"/>
</dbReference>
<keyword evidence="1" id="KW-0812">Transmembrane</keyword>
<dbReference type="InterPro" id="IPR009003">
    <property type="entry name" value="Peptidase_S1_PA"/>
</dbReference>
<keyword evidence="1" id="KW-1133">Transmembrane helix</keyword>
<keyword evidence="1" id="KW-0472">Membrane</keyword>
<dbReference type="InterPro" id="IPR043504">
    <property type="entry name" value="Peptidase_S1_PA_chymotrypsin"/>
</dbReference>
<evidence type="ECO:0000313" key="3">
    <source>
        <dbReference type="EMBL" id="KAF6407824.1"/>
    </source>
</evidence>
<keyword evidence="2" id="KW-0732">Signal</keyword>
<keyword evidence="3" id="KW-0645">Protease</keyword>
<dbReference type="Proteomes" id="UP000550707">
    <property type="component" value="Unassembled WGS sequence"/>
</dbReference>
<feature type="transmembrane region" description="Helical" evidence="1">
    <location>
        <begin position="64"/>
        <end position="82"/>
    </location>
</feature>
<dbReference type="GO" id="GO:0008233">
    <property type="term" value="F:peptidase activity"/>
    <property type="evidence" value="ECO:0007669"/>
    <property type="project" value="UniProtKB-KW"/>
</dbReference>
<name>A0A7J8CAD1_MOLMO</name>
<evidence type="ECO:0000313" key="4">
    <source>
        <dbReference type="Proteomes" id="UP000550707"/>
    </source>
</evidence>
<dbReference type="Gene3D" id="2.40.10.10">
    <property type="entry name" value="Trypsin-like serine proteases"/>
    <property type="match status" value="1"/>
</dbReference>
<dbReference type="EMBL" id="JACASF010000021">
    <property type="protein sequence ID" value="KAF6407824.1"/>
    <property type="molecule type" value="Genomic_DNA"/>
</dbReference>
<feature type="chain" id="PRO_5029529246" evidence="2">
    <location>
        <begin position="28"/>
        <end position="154"/>
    </location>
</feature>
<reference evidence="3 4" key="1">
    <citation type="journal article" date="2020" name="Nature">
        <title>Six reference-quality genomes reveal evolution of bat adaptations.</title>
        <authorList>
            <person name="Jebb D."/>
            <person name="Huang Z."/>
            <person name="Pippel M."/>
            <person name="Hughes G.M."/>
            <person name="Lavrichenko K."/>
            <person name="Devanna P."/>
            <person name="Winkler S."/>
            <person name="Jermiin L.S."/>
            <person name="Skirmuntt E.C."/>
            <person name="Katzourakis A."/>
            <person name="Burkitt-Gray L."/>
            <person name="Ray D.A."/>
            <person name="Sullivan K.A.M."/>
            <person name="Roscito J.G."/>
            <person name="Kirilenko B.M."/>
            <person name="Davalos L.M."/>
            <person name="Corthals A.P."/>
            <person name="Power M.L."/>
            <person name="Jones G."/>
            <person name="Ransome R.D."/>
            <person name="Dechmann D.K.N."/>
            <person name="Locatelli A.G."/>
            <person name="Puechmaille S.J."/>
            <person name="Fedrigo O."/>
            <person name="Jarvis E.D."/>
            <person name="Hiller M."/>
            <person name="Vernes S.C."/>
            <person name="Myers E.W."/>
            <person name="Teeling E.C."/>
        </authorList>
    </citation>
    <scope>NUCLEOTIDE SEQUENCE [LARGE SCALE GENOMIC DNA]</scope>
    <source>
        <strain evidence="3">MMolMol1</strain>
        <tissue evidence="3">Muscle</tissue>
    </source>
</reference>